<dbReference type="PROSITE" id="PS51186">
    <property type="entry name" value="GNAT"/>
    <property type="match status" value="1"/>
</dbReference>
<dbReference type="AlphaFoldDB" id="A0A2D2B3Q4"/>
<gene>
    <name evidence="2" type="ORF">CSW64_05110</name>
</gene>
<dbReference type="GO" id="GO:0016747">
    <property type="term" value="F:acyltransferase activity, transferring groups other than amino-acyl groups"/>
    <property type="evidence" value="ECO:0007669"/>
    <property type="project" value="InterPro"/>
</dbReference>
<feature type="domain" description="N-acetyltransferase" evidence="1">
    <location>
        <begin position="102"/>
        <end position="246"/>
    </location>
</feature>
<accession>A0A2D2B3Q4</accession>
<dbReference type="Gene3D" id="3.40.630.30">
    <property type="match status" value="1"/>
</dbReference>
<evidence type="ECO:0000313" key="2">
    <source>
        <dbReference type="EMBL" id="ATQ44885.1"/>
    </source>
</evidence>
<protein>
    <submittedName>
        <fullName evidence="2">GNAT family N-acetyltransferase</fullName>
    </submittedName>
</protein>
<dbReference type="Proteomes" id="UP000228945">
    <property type="component" value="Chromosome"/>
</dbReference>
<dbReference type="KEGG" id="cmb:CSW64_05110"/>
<organism evidence="2 3">
    <name type="scientific">Caulobacter mirabilis</name>
    <dbReference type="NCBI Taxonomy" id="69666"/>
    <lineage>
        <taxon>Bacteria</taxon>
        <taxon>Pseudomonadati</taxon>
        <taxon>Pseudomonadota</taxon>
        <taxon>Alphaproteobacteria</taxon>
        <taxon>Caulobacterales</taxon>
        <taxon>Caulobacteraceae</taxon>
        <taxon>Caulobacter</taxon>
    </lineage>
</organism>
<name>A0A2D2B3Q4_9CAUL</name>
<dbReference type="CDD" id="cd04301">
    <property type="entry name" value="NAT_SF"/>
    <property type="match status" value="1"/>
</dbReference>
<evidence type="ECO:0000259" key="1">
    <source>
        <dbReference type="PROSITE" id="PS51186"/>
    </source>
</evidence>
<dbReference type="OrthoDB" id="9797456at2"/>
<dbReference type="EMBL" id="CP024201">
    <property type="protein sequence ID" value="ATQ44885.1"/>
    <property type="molecule type" value="Genomic_DNA"/>
</dbReference>
<dbReference type="Pfam" id="PF00583">
    <property type="entry name" value="Acetyltransf_1"/>
    <property type="match status" value="1"/>
</dbReference>
<proteinExistence type="predicted"/>
<keyword evidence="2" id="KW-0808">Transferase</keyword>
<reference evidence="2 3" key="1">
    <citation type="submission" date="2017-10" db="EMBL/GenBank/DDBJ databases">
        <title>Genome sequence of Caulobacter mirabilis FWC38.</title>
        <authorList>
            <person name="Fiebig A."/>
            <person name="Crosson S."/>
        </authorList>
    </citation>
    <scope>NUCLEOTIDE SEQUENCE [LARGE SCALE GENOMIC DNA]</scope>
    <source>
        <strain evidence="2 3">FWC 38</strain>
    </source>
</reference>
<sequence>MTNLPRSVLDYWRTIFSSGAVLVSDGRLSIAVNSDLGSARRVMILEDADGNARVAMTPAVAERLGVERAEGVSLDVLRRSLSEAGVPLHDPDFVFYLPDAPPPVRPIDPRSAPRRLAESDRGAFDAFQTEASEQDLEDSYVELDHWAVFGCFEGDRLVSAASAYPWGEAALADLGVLTLPDARGRGHARALVQSIGQFAREQGYELQYRCQVDNAASVALAKASGLVLLGRWEVISPDAPDDAGAS</sequence>
<evidence type="ECO:0000313" key="3">
    <source>
        <dbReference type="Proteomes" id="UP000228945"/>
    </source>
</evidence>
<dbReference type="SUPFAM" id="SSF55729">
    <property type="entry name" value="Acyl-CoA N-acyltransferases (Nat)"/>
    <property type="match status" value="1"/>
</dbReference>
<dbReference type="InterPro" id="IPR016181">
    <property type="entry name" value="Acyl_CoA_acyltransferase"/>
</dbReference>
<keyword evidence="3" id="KW-1185">Reference proteome</keyword>
<dbReference type="InterPro" id="IPR000182">
    <property type="entry name" value="GNAT_dom"/>
</dbReference>